<reference evidence="1" key="2">
    <citation type="journal article" date="2015" name="Data Brief">
        <title>Shoot transcriptome of the giant reed, Arundo donax.</title>
        <authorList>
            <person name="Barrero R.A."/>
            <person name="Guerrero F.D."/>
            <person name="Moolhuijzen P."/>
            <person name="Goolsby J.A."/>
            <person name="Tidwell J."/>
            <person name="Bellgard S.E."/>
            <person name="Bellgard M.I."/>
        </authorList>
    </citation>
    <scope>NUCLEOTIDE SEQUENCE</scope>
    <source>
        <tissue evidence="1">Shoot tissue taken approximately 20 cm above the soil surface</tissue>
    </source>
</reference>
<organism evidence="1">
    <name type="scientific">Arundo donax</name>
    <name type="common">Giant reed</name>
    <name type="synonym">Donax arundinaceus</name>
    <dbReference type="NCBI Taxonomy" id="35708"/>
    <lineage>
        <taxon>Eukaryota</taxon>
        <taxon>Viridiplantae</taxon>
        <taxon>Streptophyta</taxon>
        <taxon>Embryophyta</taxon>
        <taxon>Tracheophyta</taxon>
        <taxon>Spermatophyta</taxon>
        <taxon>Magnoliopsida</taxon>
        <taxon>Liliopsida</taxon>
        <taxon>Poales</taxon>
        <taxon>Poaceae</taxon>
        <taxon>PACMAD clade</taxon>
        <taxon>Arundinoideae</taxon>
        <taxon>Arundineae</taxon>
        <taxon>Arundo</taxon>
    </lineage>
</organism>
<reference evidence="1" key="1">
    <citation type="submission" date="2014-09" db="EMBL/GenBank/DDBJ databases">
        <authorList>
            <person name="Magalhaes I.L.F."/>
            <person name="Oliveira U."/>
            <person name="Santos F.R."/>
            <person name="Vidigal T.H.D.A."/>
            <person name="Brescovit A.D."/>
            <person name="Santos A.J."/>
        </authorList>
    </citation>
    <scope>NUCLEOTIDE SEQUENCE</scope>
    <source>
        <tissue evidence="1">Shoot tissue taken approximately 20 cm above the soil surface</tissue>
    </source>
</reference>
<name>A0A0A9CYB1_ARUDO</name>
<proteinExistence type="predicted"/>
<dbReference type="EMBL" id="GBRH01219505">
    <property type="protein sequence ID" value="JAD78390.1"/>
    <property type="molecule type" value="Transcribed_RNA"/>
</dbReference>
<protein>
    <submittedName>
        <fullName evidence="1">Uncharacterized protein</fullName>
    </submittedName>
</protein>
<dbReference type="AlphaFoldDB" id="A0A0A9CYB1"/>
<accession>A0A0A9CYB1</accession>
<sequence>MKTGRNHRLRLLRSTSRPQQNMYVRNCKKQLSARRVPDRTIKAICGKENVHQPQLVWWMQKIGRQDPLVPRARRIPSDCVSDDTSYMVNKTHIAGFFSAFPEAIDKLSTVTLEGEHHWLYSST</sequence>
<evidence type="ECO:0000313" key="1">
    <source>
        <dbReference type="EMBL" id="JAD78390.1"/>
    </source>
</evidence>